<accession>A0A9W8IIX2</accession>
<sequence>MYRRRTSVRRRQETLLESVTDDQQRYPTPLGVEQDNAWAFMKQTSGDWAFDQKWNSGNTAGATTIMSEPRGMEHAAGEVGELKMLMRERLDEQWLMLRQLSQWAQDANRQLSFLTMAIYSEKRAQWGGDGSLPGYNSTLECMRCRSRTGDVGGEQWAAFDKRNCRQEPVRFNPQQEQHSGYPNGGVGAGRSATIALRAPAAMQDSRGVRRELHLNGSDKNKRQVDHRRGPTLSIRGFMNLTPQSAASLDKEAASRDSCIGDDEDAAGSDSAQSDMTARETAVQEASEAGVRTRLMQGEAGDHKTRSASALVWTGGDQMHTSLGGRQRIARGTQRQ</sequence>
<evidence type="ECO:0000313" key="3">
    <source>
        <dbReference type="Proteomes" id="UP001140074"/>
    </source>
</evidence>
<feature type="compositionally biased region" description="Basic and acidic residues" evidence="1">
    <location>
        <begin position="206"/>
        <end position="228"/>
    </location>
</feature>
<evidence type="ECO:0000313" key="2">
    <source>
        <dbReference type="EMBL" id="KAJ2865034.1"/>
    </source>
</evidence>
<dbReference type="Proteomes" id="UP001140074">
    <property type="component" value="Unassembled WGS sequence"/>
</dbReference>
<name>A0A9W8IIX2_9FUNG</name>
<keyword evidence="3" id="KW-1185">Reference proteome</keyword>
<dbReference type="EMBL" id="JANBUY010000070">
    <property type="protein sequence ID" value="KAJ2865034.1"/>
    <property type="molecule type" value="Genomic_DNA"/>
</dbReference>
<reference evidence="2" key="1">
    <citation type="submission" date="2022-07" db="EMBL/GenBank/DDBJ databases">
        <title>Phylogenomic reconstructions and comparative analyses of Kickxellomycotina fungi.</title>
        <authorList>
            <person name="Reynolds N.K."/>
            <person name="Stajich J.E."/>
            <person name="Barry K."/>
            <person name="Grigoriev I.V."/>
            <person name="Crous P."/>
            <person name="Smith M.E."/>
        </authorList>
    </citation>
    <scope>NUCLEOTIDE SEQUENCE</scope>
    <source>
        <strain evidence="2">RSA 476</strain>
    </source>
</reference>
<proteinExistence type="predicted"/>
<comment type="caution">
    <text evidence="2">The sequence shown here is derived from an EMBL/GenBank/DDBJ whole genome shotgun (WGS) entry which is preliminary data.</text>
</comment>
<evidence type="ECO:0000256" key="1">
    <source>
        <dbReference type="SAM" id="MobiDB-lite"/>
    </source>
</evidence>
<organism evidence="2 3">
    <name type="scientific">Coemansia aciculifera</name>
    <dbReference type="NCBI Taxonomy" id="417176"/>
    <lineage>
        <taxon>Eukaryota</taxon>
        <taxon>Fungi</taxon>
        <taxon>Fungi incertae sedis</taxon>
        <taxon>Zoopagomycota</taxon>
        <taxon>Kickxellomycotina</taxon>
        <taxon>Kickxellomycetes</taxon>
        <taxon>Kickxellales</taxon>
        <taxon>Kickxellaceae</taxon>
        <taxon>Coemansia</taxon>
    </lineage>
</organism>
<protein>
    <submittedName>
        <fullName evidence="2">Uncharacterized protein</fullName>
    </submittedName>
</protein>
<dbReference type="AlphaFoldDB" id="A0A9W8IIX2"/>
<gene>
    <name evidence="2" type="ORF">GGH94_002513</name>
</gene>
<feature type="region of interest" description="Disordered" evidence="1">
    <location>
        <begin position="200"/>
        <end position="335"/>
    </location>
</feature>